<dbReference type="PROSITE" id="PS51208">
    <property type="entry name" value="AUTOTRANSPORTER"/>
    <property type="match status" value="1"/>
</dbReference>
<dbReference type="Pfam" id="PF03797">
    <property type="entry name" value="Autotransporter"/>
    <property type="match status" value="1"/>
</dbReference>
<name>A0ABW3J8I8_9HYPH</name>
<dbReference type="Gene3D" id="2.40.128.130">
    <property type="entry name" value="Autotransporter beta-domain"/>
    <property type="match status" value="1"/>
</dbReference>
<protein>
    <submittedName>
        <fullName evidence="3">Autotransporter domain-containing protein</fullName>
    </submittedName>
</protein>
<dbReference type="InterPro" id="IPR011050">
    <property type="entry name" value="Pectin_lyase_fold/virulence"/>
</dbReference>
<dbReference type="SMART" id="SM00869">
    <property type="entry name" value="Autotransporter"/>
    <property type="match status" value="1"/>
</dbReference>
<dbReference type="InterPro" id="IPR012332">
    <property type="entry name" value="Autotransporter_pectin_lyase_C"/>
</dbReference>
<dbReference type="InterPro" id="IPR005546">
    <property type="entry name" value="Autotransporte_beta"/>
</dbReference>
<keyword evidence="4" id="KW-1185">Reference proteome</keyword>
<feature type="domain" description="Autotransporter" evidence="2">
    <location>
        <begin position="763"/>
        <end position="1040"/>
    </location>
</feature>
<dbReference type="InterPro" id="IPR006315">
    <property type="entry name" value="OM_autotransptr_brl_dom"/>
</dbReference>
<dbReference type="EMBL" id="JBHTJO010000001">
    <property type="protein sequence ID" value="MFD0986652.1"/>
    <property type="molecule type" value="Genomic_DNA"/>
</dbReference>
<gene>
    <name evidence="3" type="ORF">ACFQ2F_06030</name>
</gene>
<dbReference type="Proteomes" id="UP001597102">
    <property type="component" value="Unassembled WGS sequence"/>
</dbReference>
<evidence type="ECO:0000259" key="2">
    <source>
        <dbReference type="PROSITE" id="PS51208"/>
    </source>
</evidence>
<dbReference type="SUPFAM" id="SSF51126">
    <property type="entry name" value="Pectin lyase-like"/>
    <property type="match status" value="1"/>
</dbReference>
<dbReference type="NCBIfam" id="TIGR01414">
    <property type="entry name" value="autotrans_barl"/>
    <property type="match status" value="1"/>
</dbReference>
<reference evidence="4" key="1">
    <citation type="journal article" date="2019" name="Int. J. Syst. Evol. Microbiol.">
        <title>The Global Catalogue of Microorganisms (GCM) 10K type strain sequencing project: providing services to taxonomists for standard genome sequencing and annotation.</title>
        <authorList>
            <consortium name="The Broad Institute Genomics Platform"/>
            <consortium name="The Broad Institute Genome Sequencing Center for Infectious Disease"/>
            <person name="Wu L."/>
            <person name="Ma J."/>
        </authorList>
    </citation>
    <scope>NUCLEOTIDE SEQUENCE [LARGE SCALE GENOMIC DNA]</scope>
    <source>
        <strain evidence="4">CCUG 61697</strain>
    </source>
</reference>
<dbReference type="RefSeq" id="WP_379087196.1">
    <property type="nucleotide sequence ID" value="NZ_JBHTJO010000001.1"/>
</dbReference>
<evidence type="ECO:0000313" key="4">
    <source>
        <dbReference type="Proteomes" id="UP001597102"/>
    </source>
</evidence>
<proteinExistence type="predicted"/>
<evidence type="ECO:0000256" key="1">
    <source>
        <dbReference type="SAM" id="SignalP"/>
    </source>
</evidence>
<keyword evidence="1" id="KW-0732">Signal</keyword>
<accession>A0ABW3J8I8</accession>
<dbReference type="InterPro" id="IPR036709">
    <property type="entry name" value="Autotransporte_beta_dom_sf"/>
</dbReference>
<feature type="signal peptide" evidence="1">
    <location>
        <begin position="1"/>
        <end position="32"/>
    </location>
</feature>
<comment type="caution">
    <text evidence="3">The sequence shown here is derived from an EMBL/GenBank/DDBJ whole genome shotgun (WGS) entry which is preliminary data.</text>
</comment>
<sequence>MRKIFNIAHFERSAAIGLIAAALGAIATAAPAQTVIDSDTDGSRTTYNNGVRVENGAELTGSAIAIESSGGVPGLNVIESSSANIAQSGITTFDDQSYGILVESGAVTGRDLDIVTNGLHAYGVYADVSGADTAKVNLTGGSITTANAKGQGAQDGDGSRGYAILAEGSGASVTTNGTTIHTLGQRAYGAYAINGGAVTLNKGSIKTEGFMGYGVYASGAGSTLTANNVNITTTGYVGTAAWAYAGGRTNLNGGTLHVYGGSNPGSPHESANGLMALGGTGGSGNGVIVAKNVTVITEGANSIGALAGGGVGAGDTSGTLELSNTSIRVRGEDADAARVVTGSTLTATNSTLISEKGIGVRLVDSAKVTLNGTRVEAADATFRSKFEQSGQIQTITLGNGSVATKNNGVLLQVKRDAAGQDGQVNLTLEDGSTSSGDIVDTDPKSGGYTDVYLGAQADWTGRTFGVRNFETAAGSDATFDEYFEINGDIDANNSTYTFSQQGGKIAGNVTLTNGSSTTGGSIPRRVIVGGNVIVDRTSTLGGNWRIGGDLNSAGTISPGNSIGVINVGGDLNMTSSSVYEVEVDPDASAQNRRVEVIIVGGTANLAGRVAVSSLSGGYALNETYTILTAGSLAGTRFDSVGLKDGSVFLMPTLSYTATDVMLTIDRSNVAFASVADTRNQRSTAWALDSLPLDSAVIESLVLLNGSDARRAFDSLSGEIHASVQTTLIDDSRFVRNAAMNRISDAFDDSAAPAMPTMSYLGHSATDGLTAWGQGYGSWGSWDGSANAASVDRSIGGFVVGVDGAINPNTRLGVLAGYANSSIDADARLSSADVDTTNLGIYGGTQLGGLNLRGGLAYAWYGIDTSRNVAFPGYADSLNADYDAHSLQAFGEAGYRLAAMPANMEPFVGLAHINLDSDGFRESGGAAALQASGQSADTTFTTLGLRASSQSLIQTMPLTARGMIGWRHAFGDTDPSVVFAFTGGSSAFDVVGAPLSEDALVLEAGLDLEVGSMTTMSVSYSGQMGEDSSDHGIQGDVTLRF</sequence>
<dbReference type="SUPFAM" id="SSF103515">
    <property type="entry name" value="Autotransporter"/>
    <property type="match status" value="1"/>
</dbReference>
<organism evidence="3 4">
    <name type="scientific">Methyloligella solikamskensis</name>
    <dbReference type="NCBI Taxonomy" id="1177756"/>
    <lineage>
        <taxon>Bacteria</taxon>
        <taxon>Pseudomonadati</taxon>
        <taxon>Pseudomonadota</taxon>
        <taxon>Alphaproteobacteria</taxon>
        <taxon>Hyphomicrobiales</taxon>
        <taxon>Hyphomicrobiaceae</taxon>
        <taxon>Methyloligella</taxon>
    </lineage>
</organism>
<dbReference type="Gene3D" id="2.160.20.20">
    <property type="match status" value="1"/>
</dbReference>
<feature type="chain" id="PRO_5046518742" evidence="1">
    <location>
        <begin position="33"/>
        <end position="1040"/>
    </location>
</feature>
<evidence type="ECO:0000313" key="3">
    <source>
        <dbReference type="EMBL" id="MFD0986652.1"/>
    </source>
</evidence>